<feature type="domain" description="CENP-V/GFA" evidence="5">
    <location>
        <begin position="5"/>
        <end position="121"/>
    </location>
</feature>
<dbReference type="GO" id="GO:0016846">
    <property type="term" value="F:carbon-sulfur lyase activity"/>
    <property type="evidence" value="ECO:0007669"/>
    <property type="project" value="InterPro"/>
</dbReference>
<organism evidence="6 7">
    <name type="scientific">Boletus edulis BED1</name>
    <dbReference type="NCBI Taxonomy" id="1328754"/>
    <lineage>
        <taxon>Eukaryota</taxon>
        <taxon>Fungi</taxon>
        <taxon>Dikarya</taxon>
        <taxon>Basidiomycota</taxon>
        <taxon>Agaricomycotina</taxon>
        <taxon>Agaricomycetes</taxon>
        <taxon>Agaricomycetidae</taxon>
        <taxon>Boletales</taxon>
        <taxon>Boletineae</taxon>
        <taxon>Boletaceae</taxon>
        <taxon>Boletoideae</taxon>
        <taxon>Boletus</taxon>
    </lineage>
</organism>
<evidence type="ECO:0000313" key="6">
    <source>
        <dbReference type="EMBL" id="KAF8440046.1"/>
    </source>
</evidence>
<keyword evidence="3" id="KW-0862">Zinc</keyword>
<reference evidence="6" key="1">
    <citation type="submission" date="2019-10" db="EMBL/GenBank/DDBJ databases">
        <authorList>
            <consortium name="DOE Joint Genome Institute"/>
            <person name="Kuo A."/>
            <person name="Miyauchi S."/>
            <person name="Kiss E."/>
            <person name="Drula E."/>
            <person name="Kohler A."/>
            <person name="Sanchez-Garcia M."/>
            <person name="Andreopoulos B."/>
            <person name="Barry K.W."/>
            <person name="Bonito G."/>
            <person name="Buee M."/>
            <person name="Carver A."/>
            <person name="Chen C."/>
            <person name="Cichocki N."/>
            <person name="Clum A."/>
            <person name="Culley D."/>
            <person name="Crous P.W."/>
            <person name="Fauchery L."/>
            <person name="Girlanda M."/>
            <person name="Hayes R."/>
            <person name="Keri Z."/>
            <person name="LaButti K."/>
            <person name="Lipzen A."/>
            <person name="Lombard V."/>
            <person name="Magnuson J."/>
            <person name="Maillard F."/>
            <person name="Morin E."/>
            <person name="Murat C."/>
            <person name="Nolan M."/>
            <person name="Ohm R."/>
            <person name="Pangilinan J."/>
            <person name="Pereira M."/>
            <person name="Perotto S."/>
            <person name="Peter M."/>
            <person name="Riley R."/>
            <person name="Sitrit Y."/>
            <person name="Stielow B."/>
            <person name="Szollosi G."/>
            <person name="Zifcakova L."/>
            <person name="Stursova M."/>
            <person name="Spatafora J.W."/>
            <person name="Tedersoo L."/>
            <person name="Vaario L.-M."/>
            <person name="Yamada A."/>
            <person name="Yan M."/>
            <person name="Wang P."/>
            <person name="Xu J."/>
            <person name="Bruns T."/>
            <person name="Baldrian P."/>
            <person name="Vilgalys R."/>
            <person name="Henrissat B."/>
            <person name="Grigoriev I.V."/>
            <person name="Hibbett D."/>
            <person name="Nagy L.G."/>
            <person name="Martin F.M."/>
        </authorList>
    </citation>
    <scope>NUCLEOTIDE SEQUENCE</scope>
    <source>
        <strain evidence="6">BED1</strain>
    </source>
</reference>
<dbReference type="SUPFAM" id="SSF51316">
    <property type="entry name" value="Mss4-like"/>
    <property type="match status" value="1"/>
</dbReference>
<dbReference type="GO" id="GO:0046872">
    <property type="term" value="F:metal ion binding"/>
    <property type="evidence" value="ECO:0007669"/>
    <property type="project" value="UniProtKB-KW"/>
</dbReference>
<dbReference type="PANTHER" id="PTHR33337">
    <property type="entry name" value="GFA DOMAIN-CONTAINING PROTEIN"/>
    <property type="match status" value="1"/>
</dbReference>
<dbReference type="InterPro" id="IPR011057">
    <property type="entry name" value="Mss4-like_sf"/>
</dbReference>
<reference evidence="6" key="2">
    <citation type="journal article" date="2020" name="Nat. Commun.">
        <title>Large-scale genome sequencing of mycorrhizal fungi provides insights into the early evolution of symbiotic traits.</title>
        <authorList>
            <person name="Miyauchi S."/>
            <person name="Kiss E."/>
            <person name="Kuo A."/>
            <person name="Drula E."/>
            <person name="Kohler A."/>
            <person name="Sanchez-Garcia M."/>
            <person name="Morin E."/>
            <person name="Andreopoulos B."/>
            <person name="Barry K.W."/>
            <person name="Bonito G."/>
            <person name="Buee M."/>
            <person name="Carver A."/>
            <person name="Chen C."/>
            <person name="Cichocki N."/>
            <person name="Clum A."/>
            <person name="Culley D."/>
            <person name="Crous P.W."/>
            <person name="Fauchery L."/>
            <person name="Girlanda M."/>
            <person name="Hayes R.D."/>
            <person name="Keri Z."/>
            <person name="LaButti K."/>
            <person name="Lipzen A."/>
            <person name="Lombard V."/>
            <person name="Magnuson J."/>
            <person name="Maillard F."/>
            <person name="Murat C."/>
            <person name="Nolan M."/>
            <person name="Ohm R.A."/>
            <person name="Pangilinan J."/>
            <person name="Pereira M.F."/>
            <person name="Perotto S."/>
            <person name="Peter M."/>
            <person name="Pfister S."/>
            <person name="Riley R."/>
            <person name="Sitrit Y."/>
            <person name="Stielow J.B."/>
            <person name="Szollosi G."/>
            <person name="Zifcakova L."/>
            <person name="Stursova M."/>
            <person name="Spatafora J.W."/>
            <person name="Tedersoo L."/>
            <person name="Vaario L.M."/>
            <person name="Yamada A."/>
            <person name="Yan M."/>
            <person name="Wang P."/>
            <person name="Xu J."/>
            <person name="Bruns T."/>
            <person name="Baldrian P."/>
            <person name="Vilgalys R."/>
            <person name="Dunand C."/>
            <person name="Henrissat B."/>
            <person name="Grigoriev I.V."/>
            <person name="Hibbett D."/>
            <person name="Nagy L.G."/>
            <person name="Martin F.M."/>
        </authorList>
    </citation>
    <scope>NUCLEOTIDE SEQUENCE</scope>
    <source>
        <strain evidence="6">BED1</strain>
    </source>
</reference>
<evidence type="ECO:0000313" key="7">
    <source>
        <dbReference type="Proteomes" id="UP001194468"/>
    </source>
</evidence>
<name>A0AAD4GF04_BOLED</name>
<evidence type="ECO:0000256" key="4">
    <source>
        <dbReference type="ARBA" id="ARBA00023239"/>
    </source>
</evidence>
<dbReference type="InterPro" id="IPR006913">
    <property type="entry name" value="CENP-V/GFA"/>
</dbReference>
<protein>
    <submittedName>
        <fullName evidence="6">Mss4-like protein</fullName>
    </submittedName>
</protein>
<dbReference type="Proteomes" id="UP001194468">
    <property type="component" value="Unassembled WGS sequence"/>
</dbReference>
<dbReference type="EMBL" id="WHUW01000013">
    <property type="protein sequence ID" value="KAF8440046.1"/>
    <property type="molecule type" value="Genomic_DNA"/>
</dbReference>
<dbReference type="AlphaFoldDB" id="A0AAD4GF04"/>
<evidence type="ECO:0000256" key="2">
    <source>
        <dbReference type="ARBA" id="ARBA00022723"/>
    </source>
</evidence>
<evidence type="ECO:0000256" key="1">
    <source>
        <dbReference type="ARBA" id="ARBA00005495"/>
    </source>
</evidence>
<dbReference type="PROSITE" id="PS51891">
    <property type="entry name" value="CENP_V_GFA"/>
    <property type="match status" value="1"/>
</dbReference>
<comment type="similarity">
    <text evidence="1">Belongs to the Gfa family.</text>
</comment>
<dbReference type="Pfam" id="PF04828">
    <property type="entry name" value="GFA"/>
    <property type="match status" value="1"/>
</dbReference>
<gene>
    <name evidence="6" type="ORF">L210DRAFT_3621631</name>
</gene>
<proteinExistence type="inferred from homology"/>
<dbReference type="Gene3D" id="2.170.150.70">
    <property type="match status" value="1"/>
</dbReference>
<evidence type="ECO:0000259" key="5">
    <source>
        <dbReference type="PROSITE" id="PS51891"/>
    </source>
</evidence>
<keyword evidence="4" id="KW-0456">Lyase</keyword>
<keyword evidence="2" id="KW-0479">Metal-binding</keyword>
<sequence length="164" mass="18441">MPVLLKGSCHCGAVRFTVESHTPVPYQLCVCSICRKVGGVGGSINLAAAADTLDIIQGKEHIRVYHAVLDRDTPNEKITSSERNFCVLCSSMLWLYEDTWPELLHPFASAIDSPPLEPPQEMVVVVTNSKPDYVRLPEGPKHVYKRYGRDSIEEWHKKHDKFVP</sequence>
<evidence type="ECO:0000256" key="3">
    <source>
        <dbReference type="ARBA" id="ARBA00022833"/>
    </source>
</evidence>
<accession>A0AAD4GF04</accession>
<dbReference type="PANTHER" id="PTHR33337:SF44">
    <property type="entry name" value="DUF636 DOMAIN PROTEIN (AFU_ORTHOLOGUE AFUA_1G09754)"/>
    <property type="match status" value="1"/>
</dbReference>
<comment type="caution">
    <text evidence="6">The sequence shown here is derived from an EMBL/GenBank/DDBJ whole genome shotgun (WGS) entry which is preliminary data.</text>
</comment>
<keyword evidence="7" id="KW-1185">Reference proteome</keyword>